<organism evidence="1 2">
    <name type="scientific">Candidatus Woesebacteria bacterium GW2011_GWA1_39_21</name>
    <dbReference type="NCBI Taxonomy" id="1618550"/>
    <lineage>
        <taxon>Bacteria</taxon>
        <taxon>Candidatus Woeseibacteriota</taxon>
    </lineage>
</organism>
<reference evidence="1 2" key="1">
    <citation type="journal article" date="2015" name="Nature">
        <title>rRNA introns, odd ribosomes, and small enigmatic genomes across a large radiation of phyla.</title>
        <authorList>
            <person name="Brown C.T."/>
            <person name="Hug L.A."/>
            <person name="Thomas B.C."/>
            <person name="Sharon I."/>
            <person name="Castelle C.J."/>
            <person name="Singh A."/>
            <person name="Wilkins M.J."/>
            <person name="Williams K.H."/>
            <person name="Banfield J.F."/>
        </authorList>
    </citation>
    <scope>NUCLEOTIDE SEQUENCE [LARGE SCALE GENOMIC DNA]</scope>
</reference>
<protein>
    <submittedName>
        <fullName evidence="1">Uncharacterized protein</fullName>
    </submittedName>
</protein>
<name>A0A0G0NA75_9BACT</name>
<evidence type="ECO:0000313" key="1">
    <source>
        <dbReference type="EMBL" id="KKR09691.1"/>
    </source>
</evidence>
<comment type="caution">
    <text evidence="1">The sequence shown here is derived from an EMBL/GenBank/DDBJ whole genome shotgun (WGS) entry which is preliminary data.</text>
</comment>
<accession>A0A0G0NA75</accession>
<sequence length="218" mass="24519">MGQSISIESEYVQGRNIEVGTIDIQEKANEQRWDLLQNRFAELFLKKEPVTEDVGVDLLTRLNMSLRDKYWRARSMPENVFLPTLAKVNIETSERDLRLFQGLLQSLVYGDKQGVENSASAFEKVQDDQADIIRGVISNSKESKLPAVVRGIKNLIDKKNPLSGPKKELESIIGIKKLLAWARTANLSDTVRRDIKDALPLGYAIPLPVKSNSAIEDI</sequence>
<proteinExistence type="predicted"/>
<dbReference type="EMBL" id="LBWP01000030">
    <property type="protein sequence ID" value="KKR09691.1"/>
    <property type="molecule type" value="Genomic_DNA"/>
</dbReference>
<evidence type="ECO:0000313" key="2">
    <source>
        <dbReference type="Proteomes" id="UP000034246"/>
    </source>
</evidence>
<dbReference type="AlphaFoldDB" id="A0A0G0NA75"/>
<gene>
    <name evidence="1" type="ORF">UT39_C0030G0004</name>
</gene>
<dbReference type="Proteomes" id="UP000034246">
    <property type="component" value="Unassembled WGS sequence"/>
</dbReference>
<dbReference type="STRING" id="1618550.UT39_C0030G0004"/>